<feature type="compositionally biased region" description="Polar residues" evidence="1">
    <location>
        <begin position="192"/>
        <end position="201"/>
    </location>
</feature>
<feature type="compositionally biased region" description="Low complexity" evidence="1">
    <location>
        <begin position="172"/>
        <end position="187"/>
    </location>
</feature>
<evidence type="ECO:0000313" key="3">
    <source>
        <dbReference type="Proteomes" id="UP000015104"/>
    </source>
</evidence>
<accession>T1L1Z8</accession>
<reference evidence="2" key="2">
    <citation type="submission" date="2015-06" db="UniProtKB">
        <authorList>
            <consortium name="EnsemblMetazoa"/>
        </authorList>
    </citation>
    <scope>IDENTIFICATION</scope>
</reference>
<name>T1L1Z8_TETUR</name>
<keyword evidence="3" id="KW-1185">Reference proteome</keyword>
<dbReference type="EMBL" id="CAEY01000922">
    <property type="status" value="NOT_ANNOTATED_CDS"/>
    <property type="molecule type" value="Genomic_DNA"/>
</dbReference>
<dbReference type="EnsemblMetazoa" id="tetur32g01480.1">
    <property type="protein sequence ID" value="tetur32g01480.1"/>
    <property type="gene ID" value="tetur32g01480"/>
</dbReference>
<feature type="compositionally biased region" description="Basic residues" evidence="1">
    <location>
        <begin position="151"/>
        <end position="160"/>
    </location>
</feature>
<dbReference type="AlphaFoldDB" id="T1L1Z8"/>
<organism evidence="2 3">
    <name type="scientific">Tetranychus urticae</name>
    <name type="common">Two-spotted spider mite</name>
    <dbReference type="NCBI Taxonomy" id="32264"/>
    <lineage>
        <taxon>Eukaryota</taxon>
        <taxon>Metazoa</taxon>
        <taxon>Ecdysozoa</taxon>
        <taxon>Arthropoda</taxon>
        <taxon>Chelicerata</taxon>
        <taxon>Arachnida</taxon>
        <taxon>Acari</taxon>
        <taxon>Acariformes</taxon>
        <taxon>Trombidiformes</taxon>
        <taxon>Prostigmata</taxon>
        <taxon>Eleutherengona</taxon>
        <taxon>Raphignathae</taxon>
        <taxon>Tetranychoidea</taxon>
        <taxon>Tetranychidae</taxon>
        <taxon>Tetranychus</taxon>
    </lineage>
</organism>
<evidence type="ECO:0000256" key="1">
    <source>
        <dbReference type="SAM" id="MobiDB-lite"/>
    </source>
</evidence>
<feature type="region of interest" description="Disordered" evidence="1">
    <location>
        <begin position="150"/>
        <end position="201"/>
    </location>
</feature>
<dbReference type="Proteomes" id="UP000015104">
    <property type="component" value="Unassembled WGS sequence"/>
</dbReference>
<sequence length="295" mass="33167">MIFDTRFEPFDDLEPESPTSIHGRQIPVRRVKSARNYTHRRRERCSLRVPKTTYTTRDYTYPRSLESIDDWSLYRHNGPPSPLPGASAIGLNATNCSTPTTTCNSMVGEPRGARRVQSFRCTSKGSVVKMGDFFLGNASPDNYVAKEETNHHHHYHHPSMPHHPSEQHHHQPGSSTVVPVASSSSYVPRGSPTCSRKSSNSCDSLRSSKTFHVYVAGFKSVGKHRVMNACLGNSVNEKLKATILIDYEQFNINFKIIDKIEDSDELDEDSLPSTVQATKLDVRFFASQTLFNLIP</sequence>
<protein>
    <submittedName>
        <fullName evidence="2">Uncharacterized protein</fullName>
    </submittedName>
</protein>
<evidence type="ECO:0000313" key="2">
    <source>
        <dbReference type="EnsemblMetazoa" id="tetur32g01480.1"/>
    </source>
</evidence>
<dbReference type="HOGENOM" id="CLU_944363_0_0_1"/>
<reference evidence="3" key="1">
    <citation type="submission" date="2011-08" db="EMBL/GenBank/DDBJ databases">
        <authorList>
            <person name="Rombauts S."/>
        </authorList>
    </citation>
    <scope>NUCLEOTIDE SEQUENCE</scope>
    <source>
        <strain evidence="3">London</strain>
    </source>
</reference>
<proteinExistence type="predicted"/>